<name>A0ABQ6K7L2_9MICO</name>
<keyword evidence="2" id="KW-1185">Reference proteome</keyword>
<comment type="caution">
    <text evidence="1">The sequence shown here is derived from an EMBL/GenBank/DDBJ whole genome shotgun (WGS) entry which is preliminary data.</text>
</comment>
<accession>A0ABQ6K7L2</accession>
<proteinExistence type="predicted"/>
<dbReference type="Proteomes" id="UP001157034">
    <property type="component" value="Unassembled WGS sequence"/>
</dbReference>
<reference evidence="2" key="1">
    <citation type="journal article" date="2019" name="Int. J. Syst. Evol. Microbiol.">
        <title>The Global Catalogue of Microorganisms (GCM) 10K type strain sequencing project: providing services to taxonomists for standard genome sequencing and annotation.</title>
        <authorList>
            <consortium name="The Broad Institute Genomics Platform"/>
            <consortium name="The Broad Institute Genome Sequencing Center for Infectious Disease"/>
            <person name="Wu L."/>
            <person name="Ma J."/>
        </authorList>
    </citation>
    <scope>NUCLEOTIDE SEQUENCE [LARGE SCALE GENOMIC DNA]</scope>
    <source>
        <strain evidence="2">NBRC 108894</strain>
    </source>
</reference>
<sequence length="95" mass="10345">MRSVSKRELNQQTAHVLAAVDAGETVVVTERGVPRWRIEAIGALVDPVEQLRLAGRIAEPKKEPAPWITAADDSAGREYSPAEIDALFAESRGDH</sequence>
<dbReference type="EMBL" id="BSVB01000001">
    <property type="protein sequence ID" value="GMA96645.1"/>
    <property type="molecule type" value="Genomic_DNA"/>
</dbReference>
<organism evidence="1 2">
    <name type="scientific">Pseudolysinimonas kribbensis</name>
    <dbReference type="NCBI Taxonomy" id="433641"/>
    <lineage>
        <taxon>Bacteria</taxon>
        <taxon>Bacillati</taxon>
        <taxon>Actinomycetota</taxon>
        <taxon>Actinomycetes</taxon>
        <taxon>Micrococcales</taxon>
        <taxon>Microbacteriaceae</taxon>
        <taxon>Pseudolysinimonas</taxon>
    </lineage>
</organism>
<evidence type="ECO:0008006" key="3">
    <source>
        <dbReference type="Google" id="ProtNLM"/>
    </source>
</evidence>
<evidence type="ECO:0000313" key="1">
    <source>
        <dbReference type="EMBL" id="GMA96645.1"/>
    </source>
</evidence>
<gene>
    <name evidence="1" type="ORF">GCM10025881_34690</name>
</gene>
<protein>
    <recommendedName>
        <fullName evidence="3">Antitoxin</fullName>
    </recommendedName>
</protein>
<dbReference type="RefSeq" id="WP_284255172.1">
    <property type="nucleotide sequence ID" value="NZ_BAAAQO010000004.1"/>
</dbReference>
<evidence type="ECO:0000313" key="2">
    <source>
        <dbReference type="Proteomes" id="UP001157034"/>
    </source>
</evidence>